<accession>A0A6M3KB10</accession>
<proteinExistence type="predicted"/>
<evidence type="ECO:0000313" key="2">
    <source>
        <dbReference type="EMBL" id="QJA79050.1"/>
    </source>
</evidence>
<reference evidence="2" key="1">
    <citation type="submission" date="2020-03" db="EMBL/GenBank/DDBJ databases">
        <title>The deep terrestrial virosphere.</title>
        <authorList>
            <person name="Holmfeldt K."/>
            <person name="Nilsson E."/>
            <person name="Simone D."/>
            <person name="Lopez-Fernandez M."/>
            <person name="Wu X."/>
            <person name="de Brujin I."/>
            <person name="Lundin D."/>
            <person name="Andersson A."/>
            <person name="Bertilsson S."/>
            <person name="Dopson M."/>
        </authorList>
    </citation>
    <scope>NUCLEOTIDE SEQUENCE</scope>
    <source>
        <strain evidence="2">MM415A00947</strain>
        <strain evidence="1">MM415B02028</strain>
    </source>
</reference>
<sequence>MNIFDTIKWLLNHPPTHITRCDNPGKCDYCDNLSDLRIIGEFAVCSDCVKKVLDYVLKGEK</sequence>
<name>A0A6M3KB10_9ZZZZ</name>
<dbReference type="EMBL" id="MT141168">
    <property type="protein sequence ID" value="QJA55614.1"/>
    <property type="molecule type" value="Genomic_DNA"/>
</dbReference>
<gene>
    <name evidence="2" type="ORF">MM415A00947_0005</name>
    <name evidence="1" type="ORF">MM415B02028_0024</name>
</gene>
<dbReference type="EMBL" id="MT142365">
    <property type="protein sequence ID" value="QJA79050.1"/>
    <property type="molecule type" value="Genomic_DNA"/>
</dbReference>
<evidence type="ECO:0000313" key="1">
    <source>
        <dbReference type="EMBL" id="QJA55614.1"/>
    </source>
</evidence>
<organism evidence="2">
    <name type="scientific">viral metagenome</name>
    <dbReference type="NCBI Taxonomy" id="1070528"/>
    <lineage>
        <taxon>unclassified sequences</taxon>
        <taxon>metagenomes</taxon>
        <taxon>organismal metagenomes</taxon>
    </lineage>
</organism>
<dbReference type="AlphaFoldDB" id="A0A6M3KB10"/>
<protein>
    <submittedName>
        <fullName evidence="2">Uncharacterized protein</fullName>
    </submittedName>
</protein>